<dbReference type="Gene3D" id="2.20.28.10">
    <property type="match status" value="1"/>
</dbReference>
<keyword evidence="5" id="KW-0547">Nucleotide-binding</keyword>
<evidence type="ECO:0000256" key="4">
    <source>
        <dbReference type="ARBA" id="ARBA00022705"/>
    </source>
</evidence>
<keyword evidence="10" id="KW-0539">Nucleus</keyword>
<dbReference type="PANTHER" id="PTHR11630:SF43">
    <property type="entry name" value="DNA REPLICATION LICENSING FACTOR MCM6"/>
    <property type="match status" value="1"/>
</dbReference>
<dbReference type="Pfam" id="PF17207">
    <property type="entry name" value="MCM_OB"/>
    <property type="match status" value="1"/>
</dbReference>
<dbReference type="GO" id="GO:0016787">
    <property type="term" value="F:hydrolase activity"/>
    <property type="evidence" value="ECO:0007669"/>
    <property type="project" value="UniProtKB-KW"/>
</dbReference>
<gene>
    <name evidence="13" type="ORF">TCNE_LOCUS19936</name>
</gene>
<evidence type="ECO:0000256" key="3">
    <source>
        <dbReference type="ARBA" id="ARBA00012551"/>
    </source>
</evidence>
<dbReference type="SUPFAM" id="SSF50249">
    <property type="entry name" value="Nucleic acid-binding proteins"/>
    <property type="match status" value="1"/>
</dbReference>
<sequence length="289" mass="31542">ISGQVVRTHQVHPELCKGAFTCDDCEILIKSLEQQFRYSQVSFQATLCYLQPAQCTNPQCVNRSRFRLHLEESTFVDFQKMRIQETQAELPRGSIPRSVDVIVRGELVESAQPGDRCDITGTLIVIPDVAQLSAPGLRAEASSRNRGRERGAEPEGLTGLKALGVRDLNYKMAFLASGITASSPAVSAPSFGSKDFGREDVDHAVLWNMLTKQEQNTLRNMSNDKAIAHNLASSLFPNIYGSDDVKLGVLLMLFGGVAKKSSSEGTTLRGDINVCLVGDPSTAKSQILR</sequence>
<dbReference type="SMART" id="SM00350">
    <property type="entry name" value="MCM"/>
    <property type="match status" value="1"/>
</dbReference>
<dbReference type="GO" id="GO:0042555">
    <property type="term" value="C:MCM complex"/>
    <property type="evidence" value="ECO:0007669"/>
    <property type="project" value="TreeGrafter"/>
</dbReference>
<reference evidence="15" key="1">
    <citation type="submission" date="2016-06" db="UniProtKB">
        <authorList>
            <consortium name="WormBaseParasite"/>
        </authorList>
    </citation>
    <scope>IDENTIFICATION</scope>
</reference>
<dbReference type="EC" id="3.6.4.12" evidence="3"/>
<evidence type="ECO:0000256" key="7">
    <source>
        <dbReference type="ARBA" id="ARBA00022806"/>
    </source>
</evidence>
<dbReference type="InterPro" id="IPR027417">
    <property type="entry name" value="P-loop_NTPase"/>
</dbReference>
<dbReference type="GO" id="GO:0000727">
    <property type="term" value="P:double-strand break repair via break-induced replication"/>
    <property type="evidence" value="ECO:0007669"/>
    <property type="project" value="TreeGrafter"/>
</dbReference>
<dbReference type="GO" id="GO:1990518">
    <property type="term" value="F:single-stranded 3'-5' DNA helicase activity"/>
    <property type="evidence" value="ECO:0007669"/>
    <property type="project" value="TreeGrafter"/>
</dbReference>
<evidence type="ECO:0000256" key="6">
    <source>
        <dbReference type="ARBA" id="ARBA00022801"/>
    </source>
</evidence>
<dbReference type="GO" id="GO:0005634">
    <property type="term" value="C:nucleus"/>
    <property type="evidence" value="ECO:0007669"/>
    <property type="project" value="UniProtKB-SubCell"/>
</dbReference>
<dbReference type="InterPro" id="IPR031327">
    <property type="entry name" value="MCM"/>
</dbReference>
<dbReference type="Proteomes" id="UP000050794">
    <property type="component" value="Unassembled WGS sequence"/>
</dbReference>
<dbReference type="PANTHER" id="PTHR11630">
    <property type="entry name" value="DNA REPLICATION LICENSING FACTOR MCM FAMILY MEMBER"/>
    <property type="match status" value="1"/>
</dbReference>
<keyword evidence="14" id="KW-1185">Reference proteome</keyword>
<keyword evidence="6" id="KW-0378">Hydrolase</keyword>
<keyword evidence="8" id="KW-0067">ATP-binding</keyword>
<dbReference type="Pfam" id="PF00493">
    <property type="entry name" value="MCM"/>
    <property type="match status" value="1"/>
</dbReference>
<reference evidence="13 14" key="2">
    <citation type="submission" date="2018-11" db="EMBL/GenBank/DDBJ databases">
        <authorList>
            <consortium name="Pathogen Informatics"/>
        </authorList>
    </citation>
    <scope>NUCLEOTIDE SEQUENCE [LARGE SCALE GENOMIC DNA]</scope>
</reference>
<accession>A0A183VGR6</accession>
<dbReference type="FunFam" id="2.20.28.10:FF:000003">
    <property type="entry name" value="DNA helicase"/>
    <property type="match status" value="1"/>
</dbReference>
<keyword evidence="7" id="KW-0347">Helicase</keyword>
<organism evidence="14 15">
    <name type="scientific">Toxocara canis</name>
    <name type="common">Canine roundworm</name>
    <dbReference type="NCBI Taxonomy" id="6265"/>
    <lineage>
        <taxon>Eukaryota</taxon>
        <taxon>Metazoa</taxon>
        <taxon>Ecdysozoa</taxon>
        <taxon>Nematoda</taxon>
        <taxon>Chromadorea</taxon>
        <taxon>Rhabditida</taxon>
        <taxon>Spirurina</taxon>
        <taxon>Ascaridomorpha</taxon>
        <taxon>Ascaridoidea</taxon>
        <taxon>Toxocaridae</taxon>
        <taxon>Toxocara</taxon>
    </lineage>
</organism>
<dbReference type="GO" id="GO:1902969">
    <property type="term" value="P:mitotic DNA replication"/>
    <property type="evidence" value="ECO:0007669"/>
    <property type="project" value="TreeGrafter"/>
</dbReference>
<dbReference type="InterPro" id="IPR033762">
    <property type="entry name" value="MCM_OB"/>
</dbReference>
<dbReference type="EMBL" id="UYWY01027788">
    <property type="protein sequence ID" value="VDM51257.1"/>
    <property type="molecule type" value="Genomic_DNA"/>
</dbReference>
<evidence type="ECO:0000256" key="1">
    <source>
        <dbReference type="ARBA" id="ARBA00004123"/>
    </source>
</evidence>
<dbReference type="GO" id="GO:0003697">
    <property type="term" value="F:single-stranded DNA binding"/>
    <property type="evidence" value="ECO:0007669"/>
    <property type="project" value="TreeGrafter"/>
</dbReference>
<protein>
    <recommendedName>
        <fullName evidence="3">DNA helicase</fullName>
        <ecNumber evidence="3">3.6.4.12</ecNumber>
    </recommendedName>
</protein>
<evidence type="ECO:0000313" key="14">
    <source>
        <dbReference type="Proteomes" id="UP000050794"/>
    </source>
</evidence>
<evidence type="ECO:0000256" key="2">
    <source>
        <dbReference type="ARBA" id="ARBA00008010"/>
    </source>
</evidence>
<dbReference type="InterPro" id="IPR012340">
    <property type="entry name" value="NA-bd_OB-fold"/>
</dbReference>
<evidence type="ECO:0000259" key="12">
    <source>
        <dbReference type="PROSITE" id="PS50051"/>
    </source>
</evidence>
<evidence type="ECO:0000256" key="8">
    <source>
        <dbReference type="ARBA" id="ARBA00022840"/>
    </source>
</evidence>
<keyword evidence="4" id="KW-0235">DNA replication</keyword>
<feature type="domain" description="MCM C-terminal AAA(+) ATPase" evidence="12">
    <location>
        <begin position="227"/>
        <end position="289"/>
    </location>
</feature>
<proteinExistence type="inferred from homology"/>
<evidence type="ECO:0000313" key="15">
    <source>
        <dbReference type="WBParaSite" id="TCNE_0001994001-mRNA-1"/>
    </source>
</evidence>
<dbReference type="WBParaSite" id="TCNE_0001994001-mRNA-1">
    <property type="protein sequence ID" value="TCNE_0001994001-mRNA-1"/>
    <property type="gene ID" value="TCNE_0001994001"/>
</dbReference>
<keyword evidence="9" id="KW-0238">DNA-binding</keyword>
<dbReference type="Gene3D" id="2.40.50.140">
    <property type="entry name" value="Nucleic acid-binding proteins"/>
    <property type="match status" value="1"/>
</dbReference>
<evidence type="ECO:0000256" key="9">
    <source>
        <dbReference type="ARBA" id="ARBA00023125"/>
    </source>
</evidence>
<dbReference type="Gene3D" id="3.40.50.300">
    <property type="entry name" value="P-loop containing nucleotide triphosphate hydrolases"/>
    <property type="match status" value="1"/>
</dbReference>
<dbReference type="PROSITE" id="PS50051">
    <property type="entry name" value="MCM_2"/>
    <property type="match status" value="1"/>
</dbReference>
<evidence type="ECO:0000313" key="13">
    <source>
        <dbReference type="EMBL" id="VDM51257.1"/>
    </source>
</evidence>
<dbReference type="GO" id="GO:0005524">
    <property type="term" value="F:ATP binding"/>
    <property type="evidence" value="ECO:0007669"/>
    <property type="project" value="UniProtKB-KW"/>
</dbReference>
<dbReference type="AlphaFoldDB" id="A0A183VGR6"/>
<comment type="subcellular location">
    <subcellularLocation>
        <location evidence="1">Nucleus</location>
    </subcellularLocation>
</comment>
<evidence type="ECO:0000256" key="10">
    <source>
        <dbReference type="ARBA" id="ARBA00023242"/>
    </source>
</evidence>
<name>A0A183VGR6_TOXCA</name>
<evidence type="ECO:0000256" key="11">
    <source>
        <dbReference type="ARBA" id="ARBA00048432"/>
    </source>
</evidence>
<dbReference type="InterPro" id="IPR001208">
    <property type="entry name" value="MCM_dom"/>
</dbReference>
<comment type="catalytic activity">
    <reaction evidence="11">
        <text>ATP + H2O = ADP + phosphate + H(+)</text>
        <dbReference type="Rhea" id="RHEA:13065"/>
        <dbReference type="ChEBI" id="CHEBI:15377"/>
        <dbReference type="ChEBI" id="CHEBI:15378"/>
        <dbReference type="ChEBI" id="CHEBI:30616"/>
        <dbReference type="ChEBI" id="CHEBI:43474"/>
        <dbReference type="ChEBI" id="CHEBI:456216"/>
        <dbReference type="EC" id="3.6.4.12"/>
    </reaction>
    <physiologicalReaction direction="left-to-right" evidence="11">
        <dbReference type="Rhea" id="RHEA:13066"/>
    </physiologicalReaction>
</comment>
<comment type="similarity">
    <text evidence="2">Belongs to the MCM family.</text>
</comment>
<evidence type="ECO:0000256" key="5">
    <source>
        <dbReference type="ARBA" id="ARBA00022741"/>
    </source>
</evidence>
<dbReference type="FunFam" id="2.40.50.140:FF:000091">
    <property type="entry name" value="DNA helicase"/>
    <property type="match status" value="1"/>
</dbReference>